<dbReference type="EMBL" id="UINC01002821">
    <property type="protein sequence ID" value="SVA00631.1"/>
    <property type="molecule type" value="Genomic_DNA"/>
</dbReference>
<proteinExistence type="predicted"/>
<gene>
    <name evidence="1" type="ORF">METZ01_LOCUS53485</name>
</gene>
<reference evidence="1" key="1">
    <citation type="submission" date="2018-05" db="EMBL/GenBank/DDBJ databases">
        <authorList>
            <person name="Lanie J.A."/>
            <person name="Ng W.-L."/>
            <person name="Kazmierczak K.M."/>
            <person name="Andrzejewski T.M."/>
            <person name="Davidsen T.M."/>
            <person name="Wayne K.J."/>
            <person name="Tettelin H."/>
            <person name="Glass J.I."/>
            <person name="Rusch D."/>
            <person name="Podicherti R."/>
            <person name="Tsui H.-C.T."/>
            <person name="Winkler M.E."/>
        </authorList>
    </citation>
    <scope>NUCLEOTIDE SEQUENCE</scope>
</reference>
<dbReference type="AlphaFoldDB" id="A0A381SBF6"/>
<accession>A0A381SBF6</accession>
<evidence type="ECO:0000313" key="1">
    <source>
        <dbReference type="EMBL" id="SVA00631.1"/>
    </source>
</evidence>
<protein>
    <submittedName>
        <fullName evidence="1">Uncharacterized protein</fullName>
    </submittedName>
</protein>
<name>A0A381SBF6_9ZZZZ</name>
<sequence>MSDEFIYPLLLVIRITTLSIPMEG</sequence>
<organism evidence="1">
    <name type="scientific">marine metagenome</name>
    <dbReference type="NCBI Taxonomy" id="408172"/>
    <lineage>
        <taxon>unclassified sequences</taxon>
        <taxon>metagenomes</taxon>
        <taxon>ecological metagenomes</taxon>
    </lineage>
</organism>